<gene>
    <name evidence="4" type="ORF">MM415A00133_0058</name>
    <name evidence="2" type="ORF">MM415B00206_0033</name>
    <name evidence="1" type="ORF">TM448A00125_0015</name>
    <name evidence="3" type="ORF">TM448B00851_0020</name>
</gene>
<dbReference type="EMBL" id="MT143978">
    <property type="protein sequence ID" value="QJA44619.1"/>
    <property type="molecule type" value="Genomic_DNA"/>
</dbReference>
<dbReference type="AlphaFoldDB" id="A0A6H1ZAY4"/>
<protein>
    <submittedName>
        <fullName evidence="1">Uncharacterized protein</fullName>
    </submittedName>
</protein>
<accession>A0A6H1ZAY4</accession>
<dbReference type="EMBL" id="MT145194">
    <property type="protein sequence ID" value="QJI05115.1"/>
    <property type="molecule type" value="Genomic_DNA"/>
</dbReference>
<evidence type="ECO:0000313" key="4">
    <source>
        <dbReference type="EMBL" id="QJI05115.1"/>
    </source>
</evidence>
<dbReference type="EMBL" id="MT144665">
    <property type="protein sequence ID" value="QJH96859.1"/>
    <property type="molecule type" value="Genomic_DNA"/>
</dbReference>
<sequence length="59" mass="6867">MLHGDEVHVWTAVGKRDEDYSQWRGTYLRIERSGRVTRVTVDDNYATDMELVVREGSLP</sequence>
<evidence type="ECO:0000313" key="3">
    <source>
        <dbReference type="EMBL" id="QJH96859.1"/>
    </source>
</evidence>
<evidence type="ECO:0000313" key="1">
    <source>
        <dbReference type="EMBL" id="QJA44619.1"/>
    </source>
</evidence>
<evidence type="ECO:0000313" key="2">
    <source>
        <dbReference type="EMBL" id="QJA67516.1"/>
    </source>
</evidence>
<proteinExistence type="predicted"/>
<dbReference type="EMBL" id="MT141572">
    <property type="protein sequence ID" value="QJA67516.1"/>
    <property type="molecule type" value="Genomic_DNA"/>
</dbReference>
<organism evidence="1">
    <name type="scientific">viral metagenome</name>
    <dbReference type="NCBI Taxonomy" id="1070528"/>
    <lineage>
        <taxon>unclassified sequences</taxon>
        <taxon>metagenomes</taxon>
        <taxon>organismal metagenomes</taxon>
    </lineage>
</organism>
<reference evidence="1" key="1">
    <citation type="submission" date="2020-03" db="EMBL/GenBank/DDBJ databases">
        <title>The deep terrestrial virosphere.</title>
        <authorList>
            <person name="Holmfeldt K."/>
            <person name="Nilsson E."/>
            <person name="Simone D."/>
            <person name="Lopez-Fernandez M."/>
            <person name="Wu X."/>
            <person name="de Brujin I."/>
            <person name="Lundin D."/>
            <person name="Andersson A."/>
            <person name="Bertilsson S."/>
            <person name="Dopson M."/>
        </authorList>
    </citation>
    <scope>NUCLEOTIDE SEQUENCE</scope>
    <source>
        <strain evidence="4">MM415A00133</strain>
        <strain evidence="2">MM415B00206</strain>
        <strain evidence="1">TM448A00125</strain>
        <strain evidence="3">TM448B00851</strain>
    </source>
</reference>
<name>A0A6H1ZAY4_9ZZZZ</name>